<feature type="transmembrane region" description="Helical" evidence="1">
    <location>
        <begin position="15"/>
        <end position="36"/>
    </location>
</feature>
<evidence type="ECO:0000256" key="1">
    <source>
        <dbReference type="SAM" id="Phobius"/>
    </source>
</evidence>
<gene>
    <name evidence="2" type="ORF">CPB83DRAFT_849817</name>
</gene>
<evidence type="ECO:0000313" key="3">
    <source>
        <dbReference type="Proteomes" id="UP000807306"/>
    </source>
</evidence>
<organism evidence="2 3">
    <name type="scientific">Crepidotus variabilis</name>
    <dbReference type="NCBI Taxonomy" id="179855"/>
    <lineage>
        <taxon>Eukaryota</taxon>
        <taxon>Fungi</taxon>
        <taxon>Dikarya</taxon>
        <taxon>Basidiomycota</taxon>
        <taxon>Agaricomycotina</taxon>
        <taxon>Agaricomycetes</taxon>
        <taxon>Agaricomycetidae</taxon>
        <taxon>Agaricales</taxon>
        <taxon>Agaricineae</taxon>
        <taxon>Crepidotaceae</taxon>
        <taxon>Crepidotus</taxon>
    </lineage>
</organism>
<protein>
    <submittedName>
        <fullName evidence="2">Uncharacterized protein</fullName>
    </submittedName>
</protein>
<dbReference type="AlphaFoldDB" id="A0A9P6ELP8"/>
<keyword evidence="3" id="KW-1185">Reference proteome</keyword>
<keyword evidence="1" id="KW-0812">Transmembrane</keyword>
<reference evidence="2" key="1">
    <citation type="submission" date="2020-11" db="EMBL/GenBank/DDBJ databases">
        <authorList>
            <consortium name="DOE Joint Genome Institute"/>
            <person name="Ahrendt S."/>
            <person name="Riley R."/>
            <person name="Andreopoulos W."/>
            <person name="Labutti K."/>
            <person name="Pangilinan J."/>
            <person name="Ruiz-Duenas F.J."/>
            <person name="Barrasa J.M."/>
            <person name="Sanchez-Garcia M."/>
            <person name="Camarero S."/>
            <person name="Miyauchi S."/>
            <person name="Serrano A."/>
            <person name="Linde D."/>
            <person name="Babiker R."/>
            <person name="Drula E."/>
            <person name="Ayuso-Fernandez I."/>
            <person name="Pacheco R."/>
            <person name="Padilla G."/>
            <person name="Ferreira P."/>
            <person name="Barriuso J."/>
            <person name="Kellner H."/>
            <person name="Castanera R."/>
            <person name="Alfaro M."/>
            <person name="Ramirez L."/>
            <person name="Pisabarro A.G."/>
            <person name="Kuo A."/>
            <person name="Tritt A."/>
            <person name="Lipzen A."/>
            <person name="He G."/>
            <person name="Yan M."/>
            <person name="Ng V."/>
            <person name="Cullen D."/>
            <person name="Martin F."/>
            <person name="Rosso M.-N."/>
            <person name="Henrissat B."/>
            <person name="Hibbett D."/>
            <person name="Martinez A.T."/>
            <person name="Grigoriev I.V."/>
        </authorList>
    </citation>
    <scope>NUCLEOTIDE SEQUENCE</scope>
    <source>
        <strain evidence="2">CBS 506.95</strain>
    </source>
</reference>
<comment type="caution">
    <text evidence="2">The sequence shown here is derived from an EMBL/GenBank/DDBJ whole genome shotgun (WGS) entry which is preliminary data.</text>
</comment>
<dbReference type="Proteomes" id="UP000807306">
    <property type="component" value="Unassembled WGS sequence"/>
</dbReference>
<keyword evidence="1" id="KW-0472">Membrane</keyword>
<name>A0A9P6ELP8_9AGAR</name>
<accession>A0A9P6ELP8</accession>
<dbReference type="EMBL" id="MU157837">
    <property type="protein sequence ID" value="KAF9530889.1"/>
    <property type="molecule type" value="Genomic_DNA"/>
</dbReference>
<keyword evidence="1" id="KW-1133">Transmembrane helix</keyword>
<evidence type="ECO:0000313" key="2">
    <source>
        <dbReference type="EMBL" id="KAF9530889.1"/>
    </source>
</evidence>
<sequence>MMRHSWHSHETACMLFWGGYICHVHFQRFGLAYLVWGIRRRAREGGGPRPQASKP</sequence>
<proteinExistence type="predicted"/>